<feature type="compositionally biased region" description="Basic and acidic residues" evidence="1">
    <location>
        <begin position="68"/>
        <end position="77"/>
    </location>
</feature>
<comment type="caution">
    <text evidence="2">The sequence shown here is derived from an EMBL/GenBank/DDBJ whole genome shotgun (WGS) entry which is preliminary data.</text>
</comment>
<keyword evidence="3" id="KW-1185">Reference proteome</keyword>
<sequence>MSVTTTSNPLTQTLLLALTDYDLHHSGDPENPQRPADPNTTPSATTLTQQNPAWWPNDHRRIPPHRPINRELDRDLRPGGTNVVEQAFIYTMLRGVQVQANVSTAWRTTGGQLNDHIFRTPIGGER</sequence>
<dbReference type="AlphaFoldDB" id="A0AAN6E2Y4"/>
<name>A0AAN6E2Y4_9EURO</name>
<organism evidence="2 3">
    <name type="scientific">Exophiala viscosa</name>
    <dbReference type="NCBI Taxonomy" id="2486360"/>
    <lineage>
        <taxon>Eukaryota</taxon>
        <taxon>Fungi</taxon>
        <taxon>Dikarya</taxon>
        <taxon>Ascomycota</taxon>
        <taxon>Pezizomycotina</taxon>
        <taxon>Eurotiomycetes</taxon>
        <taxon>Chaetothyriomycetidae</taxon>
        <taxon>Chaetothyriales</taxon>
        <taxon>Herpotrichiellaceae</taxon>
        <taxon>Exophiala</taxon>
    </lineage>
</organism>
<proteinExistence type="predicted"/>
<evidence type="ECO:0000313" key="3">
    <source>
        <dbReference type="Proteomes" id="UP001203852"/>
    </source>
</evidence>
<gene>
    <name evidence="2" type="ORF">EDD36DRAFT_124912</name>
</gene>
<evidence type="ECO:0000313" key="2">
    <source>
        <dbReference type="EMBL" id="KAI1616157.1"/>
    </source>
</evidence>
<dbReference type="Proteomes" id="UP001203852">
    <property type="component" value="Unassembled WGS sequence"/>
</dbReference>
<feature type="compositionally biased region" description="Polar residues" evidence="1">
    <location>
        <begin position="38"/>
        <end position="52"/>
    </location>
</feature>
<evidence type="ECO:0000256" key="1">
    <source>
        <dbReference type="SAM" id="MobiDB-lite"/>
    </source>
</evidence>
<reference evidence="2" key="1">
    <citation type="journal article" date="2022" name="bioRxiv">
        <title>Deciphering the potential niche of two novel black yeast fungi from a biological soil crust based on their genomes, phenotypes, and melanin regulation.</title>
        <authorList>
            <consortium name="DOE Joint Genome Institute"/>
            <person name="Carr E.C."/>
            <person name="Barton Q."/>
            <person name="Grambo S."/>
            <person name="Sullivan M."/>
            <person name="Renfro C.M."/>
            <person name="Kuo A."/>
            <person name="Pangilinan J."/>
            <person name="Lipzen A."/>
            <person name="Keymanesh K."/>
            <person name="Savage E."/>
            <person name="Barry K."/>
            <person name="Grigoriev I.V."/>
            <person name="Riekhof W.R."/>
            <person name="Harris S.S."/>
        </authorList>
    </citation>
    <scope>NUCLEOTIDE SEQUENCE</scope>
    <source>
        <strain evidence="2">JF 03-4F</strain>
    </source>
</reference>
<dbReference type="EMBL" id="MU404351">
    <property type="protein sequence ID" value="KAI1616157.1"/>
    <property type="molecule type" value="Genomic_DNA"/>
</dbReference>
<accession>A0AAN6E2Y4</accession>
<feature type="region of interest" description="Disordered" evidence="1">
    <location>
        <begin position="21"/>
        <end position="78"/>
    </location>
</feature>
<protein>
    <submittedName>
        <fullName evidence="2">Uncharacterized protein</fullName>
    </submittedName>
</protein>